<dbReference type="CDD" id="cd20541">
    <property type="entry name" value="CYCLIN_CNTD1"/>
    <property type="match status" value="1"/>
</dbReference>
<evidence type="ECO:0000313" key="1">
    <source>
        <dbReference type="EMBL" id="KAJ8319773.1"/>
    </source>
</evidence>
<reference evidence="1 2" key="1">
    <citation type="submission" date="2022-12" db="EMBL/GenBank/DDBJ databases">
        <title>Chromosome-level genome of Tegillarca granosa.</title>
        <authorList>
            <person name="Kim J."/>
        </authorList>
    </citation>
    <scope>NUCLEOTIDE SEQUENCE [LARGE SCALE GENOMIC DNA]</scope>
    <source>
        <strain evidence="1">Teg-2019</strain>
        <tissue evidence="1">Adductor muscle</tissue>
    </source>
</reference>
<dbReference type="SUPFAM" id="SSF47954">
    <property type="entry name" value="Cyclin-like"/>
    <property type="match status" value="1"/>
</dbReference>
<organism evidence="1 2">
    <name type="scientific">Tegillarca granosa</name>
    <name type="common">Malaysian cockle</name>
    <name type="synonym">Anadara granosa</name>
    <dbReference type="NCBI Taxonomy" id="220873"/>
    <lineage>
        <taxon>Eukaryota</taxon>
        <taxon>Metazoa</taxon>
        <taxon>Spiralia</taxon>
        <taxon>Lophotrochozoa</taxon>
        <taxon>Mollusca</taxon>
        <taxon>Bivalvia</taxon>
        <taxon>Autobranchia</taxon>
        <taxon>Pteriomorphia</taxon>
        <taxon>Arcoida</taxon>
        <taxon>Arcoidea</taxon>
        <taxon>Arcidae</taxon>
        <taxon>Tegillarca</taxon>
    </lineage>
</organism>
<evidence type="ECO:0008006" key="3">
    <source>
        <dbReference type="Google" id="ProtNLM"/>
    </source>
</evidence>
<sequence length="274" mass="31597">MFLFLKFQGLFMDGDSSTFLFNLCHRFKMATESKYLALELFDSFMLQHIEDLYNHVLKSGSKVSKMKKDWLAIQERIKSQIHLRMVSCCQIASKVTSHYRIVSVHKAKQFLIDAGYRYTSNSILQSELRILKTLNYQTSVPSVLTYVETILEVLGHNEPGTEVKVYHSVALKVLDIVYMRYKEIYKRLLQVTTQQHTPSSDMRKKFTAVQLDKMLLSVCVITASVYITDQLSADKVIEQLNIITQVPCEDILDLATVIIELVMENFVSFSSTKH</sequence>
<keyword evidence="2" id="KW-1185">Reference proteome</keyword>
<protein>
    <recommendedName>
        <fullName evidence="3">Cyclin N-terminal domain-containing protein 1</fullName>
    </recommendedName>
</protein>
<dbReference type="EMBL" id="JARBDR010000141">
    <property type="protein sequence ID" value="KAJ8319773.1"/>
    <property type="molecule type" value="Genomic_DNA"/>
</dbReference>
<comment type="caution">
    <text evidence="1">The sequence shown here is derived from an EMBL/GenBank/DDBJ whole genome shotgun (WGS) entry which is preliminary data.</text>
</comment>
<dbReference type="Proteomes" id="UP001217089">
    <property type="component" value="Unassembled WGS sequence"/>
</dbReference>
<evidence type="ECO:0000313" key="2">
    <source>
        <dbReference type="Proteomes" id="UP001217089"/>
    </source>
</evidence>
<dbReference type="InterPro" id="IPR036915">
    <property type="entry name" value="Cyclin-like_sf"/>
</dbReference>
<dbReference type="Gene3D" id="1.10.472.10">
    <property type="entry name" value="Cyclin-like"/>
    <property type="match status" value="1"/>
</dbReference>
<gene>
    <name evidence="1" type="ORF">KUTeg_001360</name>
</gene>
<dbReference type="PANTHER" id="PTHR21615:SF2">
    <property type="entry name" value="CYCLIN N-TERMINAL DOMAIN-CONTAINING PROTEIN 1"/>
    <property type="match status" value="1"/>
</dbReference>
<dbReference type="PANTHER" id="PTHR21615">
    <property type="entry name" value="CYCLIN N-TERMINAL DOMAIN-CONTAINING PROTEIN 1"/>
    <property type="match status" value="1"/>
</dbReference>
<proteinExistence type="predicted"/>
<accession>A0ABQ9FR70</accession>
<name>A0ABQ9FR70_TEGGR</name>